<dbReference type="Proteomes" id="UP001145072">
    <property type="component" value="Unassembled WGS sequence"/>
</dbReference>
<dbReference type="GO" id="GO:0008360">
    <property type="term" value="P:regulation of cell shape"/>
    <property type="evidence" value="ECO:0007669"/>
    <property type="project" value="UniProtKB-KW"/>
</dbReference>
<evidence type="ECO:0000256" key="6">
    <source>
        <dbReference type="ARBA" id="ARBA00022989"/>
    </source>
</evidence>
<dbReference type="InterPro" id="IPR007227">
    <property type="entry name" value="Cell_shape_determining_MreD"/>
</dbReference>
<protein>
    <submittedName>
        <fullName evidence="9">Rod shape-determining protein MreD</fullName>
    </submittedName>
</protein>
<evidence type="ECO:0000256" key="1">
    <source>
        <dbReference type="ARBA" id="ARBA00004651"/>
    </source>
</evidence>
<keyword evidence="4 8" id="KW-0812">Transmembrane</keyword>
<feature type="transmembrane region" description="Helical" evidence="8">
    <location>
        <begin position="59"/>
        <end position="92"/>
    </location>
</feature>
<evidence type="ECO:0000256" key="7">
    <source>
        <dbReference type="ARBA" id="ARBA00023136"/>
    </source>
</evidence>
<proteinExistence type="inferred from homology"/>
<accession>A0A9X4AIC2</accession>
<keyword evidence="6 8" id="KW-1133">Transmembrane helix</keyword>
<evidence type="ECO:0000256" key="2">
    <source>
        <dbReference type="ARBA" id="ARBA00007776"/>
    </source>
</evidence>
<dbReference type="AlphaFoldDB" id="A0A9X4AIC2"/>
<reference evidence="9" key="1">
    <citation type="submission" date="2022-06" db="EMBL/GenBank/DDBJ databases">
        <title>Aquibacillus sp. a new bacterium isolated from soil saline samples.</title>
        <authorList>
            <person name="Galisteo C."/>
            <person name="De La Haba R."/>
            <person name="Sanchez-Porro C."/>
            <person name="Ventosa A."/>
        </authorList>
    </citation>
    <scope>NUCLEOTIDE SEQUENCE</scope>
    <source>
        <strain evidence="9">JCM 12387</strain>
    </source>
</reference>
<feature type="transmembrane region" description="Helical" evidence="8">
    <location>
        <begin position="140"/>
        <end position="161"/>
    </location>
</feature>
<keyword evidence="7 8" id="KW-0472">Membrane</keyword>
<evidence type="ECO:0000256" key="5">
    <source>
        <dbReference type="ARBA" id="ARBA00022960"/>
    </source>
</evidence>
<comment type="caution">
    <text evidence="9">The sequence shown here is derived from an EMBL/GenBank/DDBJ whole genome shotgun (WGS) entry which is preliminary data.</text>
</comment>
<dbReference type="NCBIfam" id="TIGR03426">
    <property type="entry name" value="shape_MreD"/>
    <property type="match status" value="1"/>
</dbReference>
<keyword evidence="3" id="KW-1003">Cell membrane</keyword>
<evidence type="ECO:0000313" key="10">
    <source>
        <dbReference type="Proteomes" id="UP001145072"/>
    </source>
</evidence>
<comment type="similarity">
    <text evidence="2">Belongs to the MreD family.</text>
</comment>
<dbReference type="GO" id="GO:0005886">
    <property type="term" value="C:plasma membrane"/>
    <property type="evidence" value="ECO:0007669"/>
    <property type="project" value="UniProtKB-SubCell"/>
</dbReference>
<feature type="transmembrane region" description="Helical" evidence="8">
    <location>
        <begin position="33"/>
        <end position="53"/>
    </location>
</feature>
<gene>
    <name evidence="9" type="primary">mreD</name>
    <name evidence="9" type="ORF">NC661_02010</name>
</gene>
<feature type="transmembrane region" description="Helical" evidence="8">
    <location>
        <begin position="104"/>
        <end position="128"/>
    </location>
</feature>
<evidence type="ECO:0000256" key="8">
    <source>
        <dbReference type="SAM" id="Phobius"/>
    </source>
</evidence>
<dbReference type="Pfam" id="PF04093">
    <property type="entry name" value="MreD"/>
    <property type="match status" value="1"/>
</dbReference>
<dbReference type="RefSeq" id="WP_259871964.1">
    <property type="nucleotide sequence ID" value="NZ_JAMQJZ010000001.1"/>
</dbReference>
<feature type="transmembrane region" description="Helical" evidence="8">
    <location>
        <begin position="6"/>
        <end position="24"/>
    </location>
</feature>
<comment type="subcellular location">
    <subcellularLocation>
        <location evidence="1">Cell membrane</location>
        <topology evidence="1">Multi-pass membrane protein</topology>
    </subcellularLocation>
</comment>
<sequence length="178" mass="20983">MQRFYLPSFVLLMLILEGVALDFLPQFLMDKDLLIVPHWMLLFLVLIAIYYDFENTYYAVLYAVIFGLMIDIVSTSVIGVYMFIYALVIYIIHGLRKVLHTNYLVAFLLAVLDVIMVDIGVYIIYFFIGINHMQWNEYMSVRLVPTLIGNMIFFILLYPIFKGKLMKWSSDRFDSKRV</sequence>
<evidence type="ECO:0000256" key="3">
    <source>
        <dbReference type="ARBA" id="ARBA00022475"/>
    </source>
</evidence>
<keyword evidence="5" id="KW-0133">Cell shape</keyword>
<evidence type="ECO:0000313" key="9">
    <source>
        <dbReference type="EMBL" id="MDC3419153.1"/>
    </source>
</evidence>
<organism evidence="9 10">
    <name type="scientific">Aquibacillus koreensis</name>
    <dbReference type="NCBI Taxonomy" id="279446"/>
    <lineage>
        <taxon>Bacteria</taxon>
        <taxon>Bacillati</taxon>
        <taxon>Bacillota</taxon>
        <taxon>Bacilli</taxon>
        <taxon>Bacillales</taxon>
        <taxon>Bacillaceae</taxon>
        <taxon>Aquibacillus</taxon>
    </lineage>
</organism>
<name>A0A9X4AIC2_9BACI</name>
<dbReference type="EMBL" id="JAMQJZ010000001">
    <property type="protein sequence ID" value="MDC3419153.1"/>
    <property type="molecule type" value="Genomic_DNA"/>
</dbReference>
<keyword evidence="10" id="KW-1185">Reference proteome</keyword>
<evidence type="ECO:0000256" key="4">
    <source>
        <dbReference type="ARBA" id="ARBA00022692"/>
    </source>
</evidence>